<name>A0ABW3PR00_9BACL</name>
<dbReference type="PRINTS" id="PR00080">
    <property type="entry name" value="SDRFAMILY"/>
</dbReference>
<dbReference type="InterPro" id="IPR036291">
    <property type="entry name" value="NAD(P)-bd_dom_sf"/>
</dbReference>
<dbReference type="Proteomes" id="UP001597169">
    <property type="component" value="Unassembled WGS sequence"/>
</dbReference>
<gene>
    <name evidence="2" type="ORF">ACFQ3J_07930</name>
</gene>
<proteinExistence type="inferred from homology"/>
<dbReference type="Gene3D" id="3.40.50.720">
    <property type="entry name" value="NAD(P)-binding Rossmann-like Domain"/>
    <property type="match status" value="1"/>
</dbReference>
<dbReference type="PANTHER" id="PTHR43313:SF1">
    <property type="entry name" value="3BETA-HYDROXYSTEROID DEHYDROGENASE DHS-16"/>
    <property type="match status" value="1"/>
</dbReference>
<dbReference type="Pfam" id="PF00106">
    <property type="entry name" value="adh_short"/>
    <property type="match status" value="1"/>
</dbReference>
<keyword evidence="3" id="KW-1185">Reference proteome</keyword>
<organism evidence="2 3">
    <name type="scientific">Paenibacillus provencensis</name>
    <dbReference type="NCBI Taxonomy" id="441151"/>
    <lineage>
        <taxon>Bacteria</taxon>
        <taxon>Bacillati</taxon>
        <taxon>Bacillota</taxon>
        <taxon>Bacilli</taxon>
        <taxon>Bacillales</taxon>
        <taxon>Paenibacillaceae</taxon>
        <taxon>Paenibacillus</taxon>
    </lineage>
</organism>
<dbReference type="PANTHER" id="PTHR43313">
    <property type="entry name" value="SHORT-CHAIN DEHYDROGENASE/REDUCTASE FAMILY 9C"/>
    <property type="match status" value="1"/>
</dbReference>
<accession>A0ABW3PR00</accession>
<protein>
    <submittedName>
        <fullName evidence="2">SDR family NAD(P)-dependent oxidoreductase</fullName>
    </submittedName>
</protein>
<dbReference type="EMBL" id="JBHTKX010000001">
    <property type="protein sequence ID" value="MFD1128097.1"/>
    <property type="molecule type" value="Genomic_DNA"/>
</dbReference>
<evidence type="ECO:0000256" key="1">
    <source>
        <dbReference type="RuleBase" id="RU000363"/>
    </source>
</evidence>
<dbReference type="SUPFAM" id="SSF51735">
    <property type="entry name" value="NAD(P)-binding Rossmann-fold domains"/>
    <property type="match status" value="1"/>
</dbReference>
<evidence type="ECO:0000313" key="2">
    <source>
        <dbReference type="EMBL" id="MFD1128097.1"/>
    </source>
</evidence>
<comment type="similarity">
    <text evidence="1">Belongs to the short-chain dehydrogenases/reductases (SDR) family.</text>
</comment>
<dbReference type="PRINTS" id="PR00081">
    <property type="entry name" value="GDHRDH"/>
</dbReference>
<sequence length="285" mass="30484">MTSNKTLVAAVTGAGRGLGRELALALAAKNYRVFGTARSQTEIDELKEATDGAVQLSLCDITDEPAVKRWTQSVVSQTGGELDLLINNAGILSPGPVEFVPLGEVRREFEVNVIGSLSVINNFLPALRKARGRIVQISTITARLPLPFNGPSGASKAAIEAFATVYRAELKPFGVDVVVVAPGNLNTTGSVTSAAALAKFSKEMTPEQRELYGENFDKYAAMFNEMQANGLDPVIAANQIIAISEQTPAPAYATVGPDAEQFIRVVREKSDAEQDKFRLNLFGLN</sequence>
<dbReference type="InterPro" id="IPR002347">
    <property type="entry name" value="SDR_fam"/>
</dbReference>
<reference evidence="3" key="1">
    <citation type="journal article" date="2019" name="Int. J. Syst. Evol. Microbiol.">
        <title>The Global Catalogue of Microorganisms (GCM) 10K type strain sequencing project: providing services to taxonomists for standard genome sequencing and annotation.</title>
        <authorList>
            <consortium name="The Broad Institute Genomics Platform"/>
            <consortium name="The Broad Institute Genome Sequencing Center for Infectious Disease"/>
            <person name="Wu L."/>
            <person name="Ma J."/>
        </authorList>
    </citation>
    <scope>NUCLEOTIDE SEQUENCE [LARGE SCALE GENOMIC DNA]</scope>
    <source>
        <strain evidence="3">CCUG 53519</strain>
    </source>
</reference>
<dbReference type="RefSeq" id="WP_091156033.1">
    <property type="nucleotide sequence ID" value="NZ_JBHTKX010000001.1"/>
</dbReference>
<comment type="caution">
    <text evidence="2">The sequence shown here is derived from an EMBL/GenBank/DDBJ whole genome shotgun (WGS) entry which is preliminary data.</text>
</comment>
<evidence type="ECO:0000313" key="3">
    <source>
        <dbReference type="Proteomes" id="UP001597169"/>
    </source>
</evidence>